<proteinExistence type="predicted"/>
<dbReference type="GO" id="GO:0090529">
    <property type="term" value="P:cell septum assembly"/>
    <property type="evidence" value="ECO:0007669"/>
    <property type="project" value="InterPro"/>
</dbReference>
<dbReference type="PANTHER" id="PTHR35851:SF1">
    <property type="entry name" value="CELL DIVISION PROTEIN FTSQ"/>
    <property type="match status" value="1"/>
</dbReference>
<comment type="subcellular location">
    <subcellularLocation>
        <location evidence="1">Membrane</location>
    </subcellularLocation>
</comment>
<dbReference type="RefSeq" id="WP_184748204.1">
    <property type="nucleotide sequence ID" value="NZ_JACHGJ010000008.1"/>
</dbReference>
<reference evidence="10 11" key="1">
    <citation type="submission" date="2020-08" db="EMBL/GenBank/DDBJ databases">
        <title>Genomic Encyclopedia of Type Strains, Phase IV (KMG-IV): sequencing the most valuable type-strain genomes for metagenomic binning, comparative biology and taxonomic classification.</title>
        <authorList>
            <person name="Goeker M."/>
        </authorList>
    </citation>
    <scope>NUCLEOTIDE SEQUENCE [LARGE SCALE GENOMIC DNA]</scope>
    <source>
        <strain evidence="10 11">DSM 2461</strain>
    </source>
</reference>
<evidence type="ECO:0000256" key="5">
    <source>
        <dbReference type="ARBA" id="ARBA00022989"/>
    </source>
</evidence>
<keyword evidence="11" id="KW-1185">Reference proteome</keyword>
<dbReference type="Gene3D" id="3.10.20.310">
    <property type="entry name" value="membrane protein fhac"/>
    <property type="match status" value="1"/>
</dbReference>
<evidence type="ECO:0000256" key="2">
    <source>
        <dbReference type="ARBA" id="ARBA00022475"/>
    </source>
</evidence>
<organism evidence="10 11">
    <name type="scientific">Spirochaeta isovalerica</name>
    <dbReference type="NCBI Taxonomy" id="150"/>
    <lineage>
        <taxon>Bacteria</taxon>
        <taxon>Pseudomonadati</taxon>
        <taxon>Spirochaetota</taxon>
        <taxon>Spirochaetia</taxon>
        <taxon>Spirochaetales</taxon>
        <taxon>Spirochaetaceae</taxon>
        <taxon>Spirochaeta</taxon>
    </lineage>
</organism>
<name>A0A841RDD2_9SPIO</name>
<feature type="transmembrane region" description="Helical" evidence="8">
    <location>
        <begin position="15"/>
        <end position="37"/>
    </location>
</feature>
<dbReference type="EMBL" id="JACHGJ010000008">
    <property type="protein sequence ID" value="MBB6481973.1"/>
    <property type="molecule type" value="Genomic_DNA"/>
</dbReference>
<dbReference type="Pfam" id="PF08478">
    <property type="entry name" value="POTRA_1"/>
    <property type="match status" value="1"/>
</dbReference>
<keyword evidence="4 8" id="KW-0812">Transmembrane</keyword>
<keyword evidence="7" id="KW-0131">Cell cycle</keyword>
<dbReference type="AlphaFoldDB" id="A0A841RDD2"/>
<keyword evidence="6 8" id="KW-0472">Membrane</keyword>
<dbReference type="InterPro" id="IPR034746">
    <property type="entry name" value="POTRA"/>
</dbReference>
<keyword evidence="3 10" id="KW-0132">Cell division</keyword>
<dbReference type="Proteomes" id="UP000587760">
    <property type="component" value="Unassembled WGS sequence"/>
</dbReference>
<protein>
    <submittedName>
        <fullName evidence="10">Cell division protein FtsQ</fullName>
    </submittedName>
</protein>
<evidence type="ECO:0000313" key="10">
    <source>
        <dbReference type="EMBL" id="MBB6481973.1"/>
    </source>
</evidence>
<dbReference type="InterPro" id="IPR026579">
    <property type="entry name" value="FtsQ"/>
</dbReference>
<evidence type="ECO:0000256" key="3">
    <source>
        <dbReference type="ARBA" id="ARBA00022618"/>
    </source>
</evidence>
<evidence type="ECO:0000256" key="4">
    <source>
        <dbReference type="ARBA" id="ARBA00022692"/>
    </source>
</evidence>
<dbReference type="PANTHER" id="PTHR35851">
    <property type="entry name" value="CELL DIVISION PROTEIN FTSQ"/>
    <property type="match status" value="1"/>
</dbReference>
<evidence type="ECO:0000256" key="1">
    <source>
        <dbReference type="ARBA" id="ARBA00004370"/>
    </source>
</evidence>
<dbReference type="PROSITE" id="PS51779">
    <property type="entry name" value="POTRA"/>
    <property type="match status" value="1"/>
</dbReference>
<comment type="caution">
    <text evidence="10">The sequence shown here is derived from an EMBL/GenBank/DDBJ whole genome shotgun (WGS) entry which is preliminary data.</text>
</comment>
<accession>A0A841RDD2</accession>
<feature type="domain" description="POTRA" evidence="9">
    <location>
        <begin position="41"/>
        <end position="109"/>
    </location>
</feature>
<dbReference type="InterPro" id="IPR013685">
    <property type="entry name" value="POTRA_FtsQ_type"/>
</dbReference>
<evidence type="ECO:0000256" key="7">
    <source>
        <dbReference type="ARBA" id="ARBA00023306"/>
    </source>
</evidence>
<keyword evidence="2" id="KW-1003">Cell membrane</keyword>
<sequence>MIVLNSNERERIRGLLRTLIILLIVILGAQLVFKIAVVPNIVLKKIKVESDIELSDSEIRSIAGIETGHYYYNLDTENIRDRLEHYPPIRKASVEKIFPDKLQLYLFGRKAVAQSVLNINEKSVPVAIDGEGVVFEKGEDMDNWDLPVISGINFSSVQLGDGFPVPLLPLLEDLENLRDGDKALYDLISEIRVEKRGEQGYDLILFLYNYPLKARTGRKLDSDVLKNIIMVFDVLKQQKLTEKIGEVDFRSKEIIYRLREEV</sequence>
<dbReference type="GO" id="GO:0016020">
    <property type="term" value="C:membrane"/>
    <property type="evidence" value="ECO:0007669"/>
    <property type="project" value="UniProtKB-SubCell"/>
</dbReference>
<keyword evidence="5 8" id="KW-1133">Transmembrane helix</keyword>
<gene>
    <name evidence="10" type="ORF">HNR50_003654</name>
</gene>
<evidence type="ECO:0000259" key="9">
    <source>
        <dbReference type="PROSITE" id="PS51779"/>
    </source>
</evidence>
<evidence type="ECO:0000313" key="11">
    <source>
        <dbReference type="Proteomes" id="UP000587760"/>
    </source>
</evidence>
<evidence type="ECO:0000256" key="8">
    <source>
        <dbReference type="SAM" id="Phobius"/>
    </source>
</evidence>
<evidence type="ECO:0000256" key="6">
    <source>
        <dbReference type="ARBA" id="ARBA00023136"/>
    </source>
</evidence>